<evidence type="ECO:0000256" key="1">
    <source>
        <dbReference type="ARBA" id="ARBA00001971"/>
    </source>
</evidence>
<evidence type="ECO:0000313" key="9">
    <source>
        <dbReference type="EMBL" id="KAF8680244.1"/>
    </source>
</evidence>
<evidence type="ECO:0000256" key="6">
    <source>
        <dbReference type="ARBA" id="ARBA00023002"/>
    </source>
</evidence>
<evidence type="ECO:0000313" key="10">
    <source>
        <dbReference type="Proteomes" id="UP000650582"/>
    </source>
</evidence>
<organism evidence="9 10">
    <name type="scientific">Rhizoctonia solani</name>
    <dbReference type="NCBI Taxonomy" id="456999"/>
    <lineage>
        <taxon>Eukaryota</taxon>
        <taxon>Fungi</taxon>
        <taxon>Dikarya</taxon>
        <taxon>Basidiomycota</taxon>
        <taxon>Agaricomycotina</taxon>
        <taxon>Agaricomycetes</taxon>
        <taxon>Cantharellales</taxon>
        <taxon>Ceratobasidiaceae</taxon>
        <taxon>Rhizoctonia</taxon>
    </lineage>
</organism>
<proteinExistence type="inferred from homology"/>
<evidence type="ECO:0000256" key="7">
    <source>
        <dbReference type="ARBA" id="ARBA00023004"/>
    </source>
</evidence>
<dbReference type="InterPro" id="IPR001128">
    <property type="entry name" value="Cyt_P450"/>
</dbReference>
<evidence type="ECO:0000256" key="8">
    <source>
        <dbReference type="ARBA" id="ARBA00023033"/>
    </source>
</evidence>
<comment type="caution">
    <text evidence="9">The sequence shown here is derived from an EMBL/GenBank/DDBJ whole genome shotgun (WGS) entry which is preliminary data.</text>
</comment>
<dbReference type="Proteomes" id="UP000650582">
    <property type="component" value="Unassembled WGS sequence"/>
</dbReference>
<comment type="similarity">
    <text evidence="3">Belongs to the cytochrome P450 family.</text>
</comment>
<keyword evidence="4" id="KW-0349">Heme</keyword>
<name>A0A8H7H9N2_9AGAM</name>
<keyword evidence="5" id="KW-0479">Metal-binding</keyword>
<dbReference type="Pfam" id="PF00067">
    <property type="entry name" value="p450"/>
    <property type="match status" value="1"/>
</dbReference>
<dbReference type="SUPFAM" id="SSF48264">
    <property type="entry name" value="Cytochrome P450"/>
    <property type="match status" value="1"/>
</dbReference>
<dbReference type="PANTHER" id="PTHR24305">
    <property type="entry name" value="CYTOCHROME P450"/>
    <property type="match status" value="1"/>
</dbReference>
<keyword evidence="8" id="KW-0503">Monooxygenase</keyword>
<evidence type="ECO:0000256" key="3">
    <source>
        <dbReference type="ARBA" id="ARBA00010617"/>
    </source>
</evidence>
<dbReference type="InterPro" id="IPR050121">
    <property type="entry name" value="Cytochrome_P450_monoxygenase"/>
</dbReference>
<evidence type="ECO:0000256" key="5">
    <source>
        <dbReference type="ARBA" id="ARBA00022723"/>
    </source>
</evidence>
<dbReference type="EMBL" id="JACYCC010000037">
    <property type="protein sequence ID" value="KAF8680244.1"/>
    <property type="molecule type" value="Genomic_DNA"/>
</dbReference>
<dbReference type="PANTHER" id="PTHR24305:SF166">
    <property type="entry name" value="CYTOCHROME P450 12A4, MITOCHONDRIAL-RELATED"/>
    <property type="match status" value="1"/>
</dbReference>
<dbReference type="InterPro" id="IPR036396">
    <property type="entry name" value="Cyt_P450_sf"/>
</dbReference>
<sequence>MSNSTLVLIAPLQALLDTIFPSGGEQSTLDFLAFAKTHSLELALGALTVLIAPRIYAILRGANKFSELDGPRPASFIWGDEGILYHPENGLSTHMELLSQYGSMCRMKGALGEDQLWIADPRAMNDVILKGTDYFHEPDGLISWFKLAFGPNILTAKGHKHKIQRKASRAPTPVFHNIAHYLQDIVASRVRDNGNNTGIIDIYKWMNNVALEMIGQAGVGHSFGVMEDKEIQYLDASHQVLPLINSMWYIRPFLPTLTRLGPPGFRRFILDHVSFGPAQQLKKAADVMDKMANEIYVKKKESLANGTLDSEIAAGNDIISMLLKQNKVVSPEEQMTEEEIISQVNGLVFAGHDTTSGALARTLHLLAQEPNVQEQLRAEIREAHSLYGKDLDYDQLNSLKYLDAVCRESLRLWSPSQTLERVAMKDWSLPLQYPIKSKDGKKTVTNIHVPKGTHIYLSISSANRDKKTWGKDAEKFNPSRWLQPLPLSVGESKIPALQNDIFGRSKVLHFELGPEEHIWSAAGVVKPHVKHKDGTMDSVPSLRMKLTLVNE</sequence>
<reference evidence="9" key="1">
    <citation type="submission" date="2020-09" db="EMBL/GenBank/DDBJ databases">
        <title>Comparative genome analyses of four rice-infecting Rhizoctonia solani isolates reveal extensive enrichment of homogalacturonan modification genes.</title>
        <authorList>
            <person name="Lee D.-Y."/>
            <person name="Jeon J."/>
            <person name="Kim K.-T."/>
            <person name="Cheong K."/>
            <person name="Song H."/>
            <person name="Choi G."/>
            <person name="Ko J."/>
            <person name="Opiyo S.O."/>
            <person name="Zuo S."/>
            <person name="Madhav S."/>
            <person name="Lee Y.-H."/>
            <person name="Wang G.-L."/>
        </authorList>
    </citation>
    <scope>NUCLEOTIDE SEQUENCE</scope>
    <source>
        <strain evidence="9">AG1-IA YN-7</strain>
    </source>
</reference>
<evidence type="ECO:0000256" key="2">
    <source>
        <dbReference type="ARBA" id="ARBA00005179"/>
    </source>
</evidence>
<gene>
    <name evidence="9" type="ORF">RHS04_04821</name>
</gene>
<comment type="pathway">
    <text evidence="2">Secondary metabolite biosynthesis.</text>
</comment>
<dbReference type="GO" id="GO:0016705">
    <property type="term" value="F:oxidoreductase activity, acting on paired donors, with incorporation or reduction of molecular oxygen"/>
    <property type="evidence" value="ECO:0007669"/>
    <property type="project" value="InterPro"/>
</dbReference>
<protein>
    <submittedName>
        <fullName evidence="9">Cytochrome p450</fullName>
    </submittedName>
</protein>
<dbReference type="GO" id="GO:0005506">
    <property type="term" value="F:iron ion binding"/>
    <property type="evidence" value="ECO:0007669"/>
    <property type="project" value="InterPro"/>
</dbReference>
<comment type="cofactor">
    <cofactor evidence="1">
        <name>heme</name>
        <dbReference type="ChEBI" id="CHEBI:30413"/>
    </cofactor>
</comment>
<accession>A0A8H7H9N2</accession>
<dbReference type="Gene3D" id="1.10.630.10">
    <property type="entry name" value="Cytochrome P450"/>
    <property type="match status" value="1"/>
</dbReference>
<dbReference type="GO" id="GO:0004497">
    <property type="term" value="F:monooxygenase activity"/>
    <property type="evidence" value="ECO:0007669"/>
    <property type="project" value="UniProtKB-KW"/>
</dbReference>
<keyword evidence="6" id="KW-0560">Oxidoreductase</keyword>
<dbReference type="AlphaFoldDB" id="A0A8H7H9N2"/>
<keyword evidence="7" id="KW-0408">Iron</keyword>
<evidence type="ECO:0000256" key="4">
    <source>
        <dbReference type="ARBA" id="ARBA00022617"/>
    </source>
</evidence>
<dbReference type="GO" id="GO:0020037">
    <property type="term" value="F:heme binding"/>
    <property type="evidence" value="ECO:0007669"/>
    <property type="project" value="InterPro"/>
</dbReference>